<organism evidence="2 3">
    <name type="scientific">Toxoplasma gondii p89</name>
    <dbReference type="NCBI Taxonomy" id="943119"/>
    <lineage>
        <taxon>Eukaryota</taxon>
        <taxon>Sar</taxon>
        <taxon>Alveolata</taxon>
        <taxon>Apicomplexa</taxon>
        <taxon>Conoidasida</taxon>
        <taxon>Coccidia</taxon>
        <taxon>Eucoccidiorida</taxon>
        <taxon>Eimeriorina</taxon>
        <taxon>Sarcocystidae</taxon>
        <taxon>Toxoplasma</taxon>
    </lineage>
</organism>
<name>A0A086JCF1_TOXGO</name>
<dbReference type="Gene3D" id="3.40.50.1820">
    <property type="entry name" value="alpha/beta hydrolase"/>
    <property type="match status" value="1"/>
</dbReference>
<accession>A0A086JCF1</accession>
<keyword evidence="2" id="KW-0378">Hydrolase</keyword>
<dbReference type="OrthoDB" id="336047at2759"/>
<reference evidence="2 3" key="1">
    <citation type="submission" date="2014-03" db="EMBL/GenBank/DDBJ databases">
        <authorList>
            <person name="Sibley D."/>
            <person name="Venepally P."/>
            <person name="Karamycheva S."/>
            <person name="Hadjithomas M."/>
            <person name="Khan A."/>
            <person name="Brunk B."/>
            <person name="Roos D."/>
            <person name="Caler E."/>
            <person name="Lorenzi H."/>
        </authorList>
    </citation>
    <scope>NUCLEOTIDE SEQUENCE [LARGE SCALE GENOMIC DNA]</scope>
    <source>
        <strain evidence="3">p89</strain>
    </source>
</reference>
<dbReference type="AlphaFoldDB" id="A0A086JCF1"/>
<dbReference type="PANTHER" id="PTHR42886:SF53">
    <property type="entry name" value="ALPHA_BETA-HYDROLASES SUPERFAMILY PROTEIN"/>
    <property type="match status" value="1"/>
</dbReference>
<dbReference type="InterPro" id="IPR022742">
    <property type="entry name" value="Hydrolase_4"/>
</dbReference>
<proteinExistence type="predicted"/>
<gene>
    <name evidence="2" type="ORF">TGP89_267050</name>
</gene>
<feature type="domain" description="Serine aminopeptidase S33" evidence="1">
    <location>
        <begin position="70"/>
        <end position="281"/>
    </location>
</feature>
<sequence length="308" mass="34049">MPQTNIPSWHFANEKGRFSVTSFKGHKLACIVDIKYPECNKVAILCPGLYASKCHVLLTTIAEGLPVNSIRFDFRGNGESEGDDDWSFGGYVDEAKDDLHAVVDTCSSYNLEVVCIIGHSRSATTVLLHAAMFDDVPLVVSLAGRYDMRQGLEKHLSPEKLKAFSVLTAGTGMGKQADVLSSSLENDKDILKKQGTEVDEKVEFVSPDGRRRVITKKCVLDRLTLDLRQYFSQIKHTKKILIIHGSEDRTVPCEDATQLANALPQNKTKVVIIERASHSLVDSQAIKTQVVQTIENFIVENGLSCKKA</sequence>
<evidence type="ECO:0000313" key="2">
    <source>
        <dbReference type="EMBL" id="KFG29819.1"/>
    </source>
</evidence>
<dbReference type="Proteomes" id="UP000028828">
    <property type="component" value="Unassembled WGS sequence"/>
</dbReference>
<evidence type="ECO:0000259" key="1">
    <source>
        <dbReference type="Pfam" id="PF12146"/>
    </source>
</evidence>
<comment type="caution">
    <text evidence="2">The sequence shown here is derived from an EMBL/GenBank/DDBJ whole genome shotgun (WGS) entry which is preliminary data.</text>
</comment>
<protein>
    <submittedName>
        <fullName evidence="2">Hydrolase, alpha/beta fold family protein</fullName>
    </submittedName>
</protein>
<dbReference type="InterPro" id="IPR029058">
    <property type="entry name" value="AB_hydrolase_fold"/>
</dbReference>
<dbReference type="GO" id="GO:0016787">
    <property type="term" value="F:hydrolase activity"/>
    <property type="evidence" value="ECO:0007669"/>
    <property type="project" value="UniProtKB-KW"/>
</dbReference>
<dbReference type="SUPFAM" id="SSF53474">
    <property type="entry name" value="alpha/beta-Hydrolases"/>
    <property type="match status" value="1"/>
</dbReference>
<dbReference type="EMBL" id="AEYI02002123">
    <property type="protein sequence ID" value="KFG29819.1"/>
    <property type="molecule type" value="Genomic_DNA"/>
</dbReference>
<dbReference type="VEuPathDB" id="ToxoDB:TGP89_267050"/>
<dbReference type="Pfam" id="PF12146">
    <property type="entry name" value="Hydrolase_4"/>
    <property type="match status" value="1"/>
</dbReference>
<dbReference type="PANTHER" id="PTHR42886">
    <property type="entry name" value="RE40534P-RELATED"/>
    <property type="match status" value="1"/>
</dbReference>
<evidence type="ECO:0000313" key="3">
    <source>
        <dbReference type="Proteomes" id="UP000028828"/>
    </source>
</evidence>